<dbReference type="InterPro" id="IPR013783">
    <property type="entry name" value="Ig-like_fold"/>
</dbReference>
<dbReference type="AlphaFoldDB" id="A0A381NKI7"/>
<gene>
    <name evidence="1" type="ORF">METZ01_LOCUS7980</name>
</gene>
<evidence type="ECO:0000313" key="1">
    <source>
        <dbReference type="EMBL" id="SUZ55126.1"/>
    </source>
</evidence>
<sequence length="332" mass="36877">MPRTKIYLFSILFLLVLANYSCSVSGDSSPEAWVTFRVDMSNETISANGVHIAGTMESINGSIEGMLDSDNNGVYEVTLSCTIGDTVEYMYLNSNVLGGNAESLDSLSCVLSGTGNRWLEVPDTDSLILDIVCYNSCLACVDTLDGTVNNLEDLDLFKGLWELRDICEGLDTVGFSVSDSGDTTWETETTEDHDSLLIFFPDTGAYFTYGDWQGNCDNEQSSCFFTQTFDLDLNSSGQFSYYFLTEDNDTLFVYFTLALGVQELDHFTYNPNVLTVQYFIPPVYSFPSKTEVYDKINDDFDNLPDIIPNFSPVCSSSGRLSIQDRIGLQDNP</sequence>
<reference evidence="1" key="1">
    <citation type="submission" date="2018-05" db="EMBL/GenBank/DDBJ databases">
        <authorList>
            <person name="Lanie J.A."/>
            <person name="Ng W.-L."/>
            <person name="Kazmierczak K.M."/>
            <person name="Andrzejewski T.M."/>
            <person name="Davidsen T.M."/>
            <person name="Wayne K.J."/>
            <person name="Tettelin H."/>
            <person name="Glass J.I."/>
            <person name="Rusch D."/>
            <person name="Podicherti R."/>
            <person name="Tsui H.-C.T."/>
            <person name="Winkler M.E."/>
        </authorList>
    </citation>
    <scope>NUCLEOTIDE SEQUENCE</scope>
</reference>
<proteinExistence type="predicted"/>
<dbReference type="EMBL" id="UINC01000429">
    <property type="protein sequence ID" value="SUZ55126.1"/>
    <property type="molecule type" value="Genomic_DNA"/>
</dbReference>
<protein>
    <submittedName>
        <fullName evidence="1">Uncharacterized protein</fullName>
    </submittedName>
</protein>
<name>A0A381NKI7_9ZZZZ</name>
<dbReference type="Gene3D" id="2.60.40.10">
    <property type="entry name" value="Immunoglobulins"/>
    <property type="match status" value="1"/>
</dbReference>
<accession>A0A381NKI7</accession>
<organism evidence="1">
    <name type="scientific">marine metagenome</name>
    <dbReference type="NCBI Taxonomy" id="408172"/>
    <lineage>
        <taxon>unclassified sequences</taxon>
        <taxon>metagenomes</taxon>
        <taxon>ecological metagenomes</taxon>
    </lineage>
</organism>